<gene>
    <name evidence="1" type="ORF">JHL16_10030</name>
</gene>
<protein>
    <submittedName>
        <fullName evidence="1">DUF4153 domain-containing protein</fullName>
    </submittedName>
</protein>
<name>A0ACC5R248_9HYPH</name>
<comment type="caution">
    <text evidence="1">The sequence shown here is derived from an EMBL/GenBank/DDBJ whole genome shotgun (WGS) entry which is preliminary data.</text>
</comment>
<dbReference type="Proteomes" id="UP000616151">
    <property type="component" value="Unassembled WGS sequence"/>
</dbReference>
<dbReference type="EMBL" id="JAENHL010000006">
    <property type="protein sequence ID" value="MBK1866692.1"/>
    <property type="molecule type" value="Genomic_DNA"/>
</dbReference>
<evidence type="ECO:0000313" key="2">
    <source>
        <dbReference type="Proteomes" id="UP000616151"/>
    </source>
</evidence>
<sequence length="582" mass="63409">MSFADRLHRLVPDLSASLARFPVPALLSVLLCVYANLDVATLVSNGTVSDNQVYLGGAAAFMAAGAAHYFAQGRGLSRLTELLLALVVAIVAGALAFWDVYLRSSHLFLFAGLLPLLMIAGFLRSDAKQGALWLFNLRLGLAVVLAVIVGLIFAGGISAILASLEFLFNVDLPWRAHEHVWATAASLIAPLYGLSLMPVRLDEEVALSGGRDTLIERGVSVLVNYIMVPIAVVYTLILHAYAVKILLDGALPKGQIGLMVSIFAVGGTATWLIAWPWRETGTVLLRLFMRYWFWFTIVPVILLVIAIWERISTYGVTPDRYGIALIAVWLALVTLYLAIRRNRADMRALLGSFAILVLIGSAGPWGANNLSIESQFGRLVGYFQSEKLLTPENKIVDQPPTISPDGKREIETILWTLSSMGGLDKLKPYFAGRKDDPFADQMDRWGALGNIRKILGLDIYTPATDQVSFGAGAPFIRDISGQGRLVGPIQVTMNAADRPDQVWAKTNGQTLEIMVGAQTWSLPVKPLMEKVKAETTSQPQLAQQKPVIYEAEPGLTLVIINASGEIGDKPGYVNLGFWLILK</sequence>
<organism evidence="1 2">
    <name type="scientific">Taklimakanibacter albus</name>
    <dbReference type="NCBI Taxonomy" id="2800327"/>
    <lineage>
        <taxon>Bacteria</taxon>
        <taxon>Pseudomonadati</taxon>
        <taxon>Pseudomonadota</taxon>
        <taxon>Alphaproteobacteria</taxon>
        <taxon>Hyphomicrobiales</taxon>
        <taxon>Aestuariivirgaceae</taxon>
        <taxon>Taklimakanibacter</taxon>
    </lineage>
</organism>
<accession>A0ACC5R248</accession>
<proteinExistence type="predicted"/>
<keyword evidence="2" id="KW-1185">Reference proteome</keyword>
<evidence type="ECO:0000313" key="1">
    <source>
        <dbReference type="EMBL" id="MBK1866692.1"/>
    </source>
</evidence>
<reference evidence="1" key="1">
    <citation type="submission" date="2021-01" db="EMBL/GenBank/DDBJ databases">
        <authorList>
            <person name="Sun Q."/>
        </authorList>
    </citation>
    <scope>NUCLEOTIDE SEQUENCE</scope>
    <source>
        <strain evidence="1">YIM B02566</strain>
    </source>
</reference>